<comment type="caution">
    <text evidence="3">The sequence shown here is derived from an EMBL/GenBank/DDBJ whole genome shotgun (WGS) entry which is preliminary data.</text>
</comment>
<dbReference type="InterPro" id="IPR025877">
    <property type="entry name" value="MobA-like_NTP_Trfase"/>
</dbReference>
<proteinExistence type="predicted"/>
<dbReference type="InterPro" id="IPR029044">
    <property type="entry name" value="Nucleotide-diphossugar_trans"/>
</dbReference>
<name>A0ABT2K9V5_9RHOB</name>
<keyword evidence="1" id="KW-0460">Magnesium</keyword>
<reference evidence="3 4" key="1">
    <citation type="submission" date="2022-04" db="EMBL/GenBank/DDBJ databases">
        <title>Paracoccus sp. YLB-12 draft genome sequence.</title>
        <authorList>
            <person name="Yu L."/>
        </authorList>
    </citation>
    <scope>NUCLEOTIDE SEQUENCE [LARGE SCALE GENOMIC DNA]</scope>
    <source>
        <strain evidence="3 4">YLB-12</strain>
    </source>
</reference>
<dbReference type="RefSeq" id="WP_260277199.1">
    <property type="nucleotide sequence ID" value="NZ_JANAVZ010000005.1"/>
</dbReference>
<sequence length="184" mass="19489">MIRAGLLLAAGASHRFGADDKLLASLRDKPLIAYAAQAMRDTALDQRLAVIANPALVPHLEGFKVLRIVPGTQSDSLRAGLAALRRPDRLLIALADMPFIDSRHLDRILDATTDDCPAASRDGGRPMPPACFPSSWLDRLGRLTGDRGAGQLIRDLPAGALVSVPGCLVDIDTPDDLANQEGAA</sequence>
<evidence type="ECO:0000313" key="3">
    <source>
        <dbReference type="EMBL" id="MCT4333317.1"/>
    </source>
</evidence>
<dbReference type="PANTHER" id="PTHR43777:SF1">
    <property type="entry name" value="MOLYBDENUM COFACTOR CYTIDYLYLTRANSFERASE"/>
    <property type="match status" value="1"/>
</dbReference>
<feature type="domain" description="MobA-like NTP transferase" evidence="2">
    <location>
        <begin position="5"/>
        <end position="156"/>
    </location>
</feature>
<dbReference type="SUPFAM" id="SSF53448">
    <property type="entry name" value="Nucleotide-diphospho-sugar transferases"/>
    <property type="match status" value="1"/>
</dbReference>
<dbReference type="Pfam" id="PF12804">
    <property type="entry name" value="NTP_transf_3"/>
    <property type="match status" value="1"/>
</dbReference>
<accession>A0ABT2K9V5</accession>
<keyword evidence="4" id="KW-1185">Reference proteome</keyword>
<dbReference type="Gene3D" id="3.90.550.10">
    <property type="entry name" value="Spore Coat Polysaccharide Biosynthesis Protein SpsA, Chain A"/>
    <property type="match status" value="1"/>
</dbReference>
<dbReference type="CDD" id="cd04182">
    <property type="entry name" value="GT_2_like_f"/>
    <property type="match status" value="1"/>
</dbReference>
<gene>
    <name evidence="3" type="ORF">MU516_10635</name>
</gene>
<organism evidence="3 4">
    <name type="scientific">Paracoccus maritimus</name>
    <dbReference type="NCBI Taxonomy" id="2933292"/>
    <lineage>
        <taxon>Bacteria</taxon>
        <taxon>Pseudomonadati</taxon>
        <taxon>Pseudomonadota</taxon>
        <taxon>Alphaproteobacteria</taxon>
        <taxon>Rhodobacterales</taxon>
        <taxon>Paracoccaceae</taxon>
        <taxon>Paracoccus</taxon>
    </lineage>
</organism>
<dbReference type="EMBL" id="JANAVZ010000005">
    <property type="protein sequence ID" value="MCT4333317.1"/>
    <property type="molecule type" value="Genomic_DNA"/>
</dbReference>
<dbReference type="Proteomes" id="UP001320702">
    <property type="component" value="Unassembled WGS sequence"/>
</dbReference>
<evidence type="ECO:0000256" key="1">
    <source>
        <dbReference type="ARBA" id="ARBA00022842"/>
    </source>
</evidence>
<dbReference type="PANTHER" id="PTHR43777">
    <property type="entry name" value="MOLYBDENUM COFACTOR CYTIDYLYLTRANSFERASE"/>
    <property type="match status" value="1"/>
</dbReference>
<evidence type="ECO:0000313" key="4">
    <source>
        <dbReference type="Proteomes" id="UP001320702"/>
    </source>
</evidence>
<protein>
    <submittedName>
        <fullName evidence="3">Nucleotidyltransferase family protein</fullName>
    </submittedName>
</protein>
<evidence type="ECO:0000259" key="2">
    <source>
        <dbReference type="Pfam" id="PF12804"/>
    </source>
</evidence>